<dbReference type="SUPFAM" id="SSF56935">
    <property type="entry name" value="Porins"/>
    <property type="match status" value="1"/>
</dbReference>
<gene>
    <name evidence="3" type="ORF">C8D90_106297</name>
</gene>
<organism evidence="3 4">
    <name type="scientific">Enterobacillus tribolii</name>
    <dbReference type="NCBI Taxonomy" id="1487935"/>
    <lineage>
        <taxon>Bacteria</taxon>
        <taxon>Pseudomonadati</taxon>
        <taxon>Pseudomonadota</taxon>
        <taxon>Gammaproteobacteria</taxon>
        <taxon>Enterobacterales</taxon>
        <taxon>Hafniaceae</taxon>
        <taxon>Enterobacillus</taxon>
    </lineage>
</organism>
<evidence type="ECO:0000313" key="3">
    <source>
        <dbReference type="EMBL" id="RDK90088.1"/>
    </source>
</evidence>
<proteinExistence type="predicted"/>
<sequence length="230" mass="26635">MKCKLIALAVTSLLSVNALAVTIDYRHEMRDTSKRNHADRLLISHRFANGFGLSSEVKWKSGDNKPDKAYNDVVSNGTEIVASYLYKFDDTYSLEGGMAMESSSSTNNYRPYLRPGIKFNKDLSATFRYRPYYKRVASGAGEDERGHQFNLVVSYNFLTDYTFTNEFEYKHAENAILWDGDKDDWLYEGKITYKWDKNWRPYAAIANVSGPSKYTDERQTRYRVGIQYVF</sequence>
<dbReference type="InterPro" id="IPR009331">
    <property type="entry name" value="Oligogalacturonate-sp_porin"/>
</dbReference>
<dbReference type="OrthoDB" id="5817226at2"/>
<dbReference type="Proteomes" id="UP000254848">
    <property type="component" value="Unassembled WGS sequence"/>
</dbReference>
<dbReference type="RefSeq" id="WP_115459195.1">
    <property type="nucleotide sequence ID" value="NZ_QRAP01000006.1"/>
</dbReference>
<dbReference type="GO" id="GO:0015288">
    <property type="term" value="F:porin activity"/>
    <property type="evidence" value="ECO:0007669"/>
    <property type="project" value="TreeGrafter"/>
</dbReference>
<feature type="signal peptide" evidence="2">
    <location>
        <begin position="1"/>
        <end position="20"/>
    </location>
</feature>
<dbReference type="InterPro" id="IPR053713">
    <property type="entry name" value="Bact_OM_Channel_sf"/>
</dbReference>
<dbReference type="EMBL" id="QRAP01000006">
    <property type="protein sequence ID" value="RDK90088.1"/>
    <property type="molecule type" value="Genomic_DNA"/>
</dbReference>
<comment type="caution">
    <text evidence="3">The sequence shown here is derived from an EMBL/GenBank/DDBJ whole genome shotgun (WGS) entry which is preliminary data.</text>
</comment>
<dbReference type="PANTHER" id="PTHR38105:SF5">
    <property type="entry name" value="OUTER MEMBRANE PROTEIN"/>
    <property type="match status" value="1"/>
</dbReference>
<evidence type="ECO:0000313" key="4">
    <source>
        <dbReference type="Proteomes" id="UP000254848"/>
    </source>
</evidence>
<dbReference type="PANTHER" id="PTHR38105">
    <property type="entry name" value="OUTER MEMBRANE PROTEIN-RELATED-RELATED"/>
    <property type="match status" value="1"/>
</dbReference>
<dbReference type="Pfam" id="PF06178">
    <property type="entry name" value="KdgM"/>
    <property type="match status" value="1"/>
</dbReference>
<protein>
    <submittedName>
        <fullName evidence="3">Oligogalacturonate-specific porin</fullName>
    </submittedName>
</protein>
<reference evidence="3 4" key="1">
    <citation type="submission" date="2018-07" db="EMBL/GenBank/DDBJ databases">
        <title>Genomic Encyclopedia of Type Strains, Phase IV (KMG-IV): sequencing the most valuable type-strain genomes for metagenomic binning, comparative biology and taxonomic classification.</title>
        <authorList>
            <person name="Goeker M."/>
        </authorList>
    </citation>
    <scope>NUCLEOTIDE SEQUENCE [LARGE SCALE GENOMIC DNA]</scope>
    <source>
        <strain evidence="3 4">DSM 103736</strain>
    </source>
</reference>
<evidence type="ECO:0000256" key="2">
    <source>
        <dbReference type="SAM" id="SignalP"/>
    </source>
</evidence>
<dbReference type="GO" id="GO:0009279">
    <property type="term" value="C:cell outer membrane"/>
    <property type="evidence" value="ECO:0007669"/>
    <property type="project" value="TreeGrafter"/>
</dbReference>
<evidence type="ECO:0000256" key="1">
    <source>
        <dbReference type="ARBA" id="ARBA00022729"/>
    </source>
</evidence>
<accession>A0A370QP56</accession>
<dbReference type="AlphaFoldDB" id="A0A370QP56"/>
<keyword evidence="4" id="KW-1185">Reference proteome</keyword>
<keyword evidence="1 2" id="KW-0732">Signal</keyword>
<feature type="chain" id="PRO_5016763553" evidence="2">
    <location>
        <begin position="21"/>
        <end position="230"/>
    </location>
</feature>
<dbReference type="Gene3D" id="2.40.160.40">
    <property type="entry name" value="monomeric porin ompg"/>
    <property type="match status" value="1"/>
</dbReference>
<name>A0A370QP56_9GAMM</name>
<dbReference type="GO" id="GO:0015772">
    <property type="term" value="P:oligosaccharide transport"/>
    <property type="evidence" value="ECO:0007669"/>
    <property type="project" value="TreeGrafter"/>
</dbReference>